<dbReference type="AlphaFoldDB" id="A0A965ZGA6"/>
<name>A0A965ZGA6_9SPHI</name>
<sequence>MQDVGTAFYSVIPIRVAGQISLNESQPFISFNTTLSLRELESDGLITRTVFAEIPPRVEYALTELGTELLPICDQIRLWGIKHKESVAVVQ</sequence>
<dbReference type="GO" id="GO:0003677">
    <property type="term" value="F:DNA binding"/>
    <property type="evidence" value="ECO:0007669"/>
    <property type="project" value="UniProtKB-KW"/>
</dbReference>
<dbReference type="RefSeq" id="WP_166585117.1">
    <property type="nucleotide sequence ID" value="NZ_WWEO01000040.1"/>
</dbReference>
<keyword evidence="3" id="KW-0804">Transcription</keyword>
<dbReference type="EMBL" id="WWEO01000040">
    <property type="protein sequence ID" value="NCD69141.1"/>
    <property type="molecule type" value="Genomic_DNA"/>
</dbReference>
<gene>
    <name evidence="5" type="ORF">GSY63_07220</name>
</gene>
<comment type="caution">
    <text evidence="5">The sequence shown here is derived from an EMBL/GenBank/DDBJ whole genome shotgun (WGS) entry which is preliminary data.</text>
</comment>
<dbReference type="InterPro" id="IPR036388">
    <property type="entry name" value="WH-like_DNA-bd_sf"/>
</dbReference>
<dbReference type="InterPro" id="IPR002577">
    <property type="entry name" value="HTH_HxlR"/>
</dbReference>
<reference evidence="5" key="2">
    <citation type="submission" date="2020-10" db="EMBL/GenBank/DDBJ databases">
        <title>Mucilaginibacter sp. nov., isolated from soil.</title>
        <authorList>
            <person name="Jeon C.O."/>
        </authorList>
    </citation>
    <scope>NUCLEOTIDE SEQUENCE</scope>
    <source>
        <strain evidence="5">R11</strain>
    </source>
</reference>
<dbReference type="SUPFAM" id="SSF46785">
    <property type="entry name" value="Winged helix' DNA-binding domain"/>
    <property type="match status" value="1"/>
</dbReference>
<evidence type="ECO:0000313" key="5">
    <source>
        <dbReference type="EMBL" id="NCD69141.1"/>
    </source>
</evidence>
<dbReference type="Gene3D" id="1.10.10.10">
    <property type="entry name" value="Winged helix-like DNA-binding domain superfamily/Winged helix DNA-binding domain"/>
    <property type="match status" value="1"/>
</dbReference>
<dbReference type="Proteomes" id="UP000638732">
    <property type="component" value="Unassembled WGS sequence"/>
</dbReference>
<dbReference type="InterPro" id="IPR036390">
    <property type="entry name" value="WH_DNA-bd_sf"/>
</dbReference>
<dbReference type="Pfam" id="PF01638">
    <property type="entry name" value="HxlR"/>
    <property type="match status" value="1"/>
</dbReference>
<organism evidence="5 6">
    <name type="scientific">Mucilaginibacter agri</name>
    <dbReference type="NCBI Taxonomy" id="2695265"/>
    <lineage>
        <taxon>Bacteria</taxon>
        <taxon>Pseudomonadati</taxon>
        <taxon>Bacteroidota</taxon>
        <taxon>Sphingobacteriia</taxon>
        <taxon>Sphingobacteriales</taxon>
        <taxon>Sphingobacteriaceae</taxon>
        <taxon>Mucilaginibacter</taxon>
    </lineage>
</organism>
<reference evidence="5" key="1">
    <citation type="submission" date="2020-01" db="EMBL/GenBank/DDBJ databases">
        <authorList>
            <person name="Seo Y.L."/>
        </authorList>
    </citation>
    <scope>NUCLEOTIDE SEQUENCE</scope>
    <source>
        <strain evidence="5">R11</strain>
    </source>
</reference>
<protein>
    <recommendedName>
        <fullName evidence="4">HTH hxlR-type domain-containing protein</fullName>
    </recommendedName>
</protein>
<evidence type="ECO:0000259" key="4">
    <source>
        <dbReference type="PROSITE" id="PS51118"/>
    </source>
</evidence>
<keyword evidence="6" id="KW-1185">Reference proteome</keyword>
<keyword evidence="2" id="KW-0238">DNA-binding</keyword>
<evidence type="ECO:0000256" key="1">
    <source>
        <dbReference type="ARBA" id="ARBA00023015"/>
    </source>
</evidence>
<proteinExistence type="predicted"/>
<dbReference type="PANTHER" id="PTHR33204">
    <property type="entry name" value="TRANSCRIPTIONAL REGULATOR, MARR FAMILY"/>
    <property type="match status" value="1"/>
</dbReference>
<evidence type="ECO:0000256" key="3">
    <source>
        <dbReference type="ARBA" id="ARBA00023163"/>
    </source>
</evidence>
<evidence type="ECO:0000256" key="2">
    <source>
        <dbReference type="ARBA" id="ARBA00023125"/>
    </source>
</evidence>
<accession>A0A965ZGA6</accession>
<keyword evidence="1" id="KW-0805">Transcription regulation</keyword>
<dbReference type="PROSITE" id="PS51118">
    <property type="entry name" value="HTH_HXLR"/>
    <property type="match status" value="1"/>
</dbReference>
<feature type="domain" description="HTH hxlR-type" evidence="4">
    <location>
        <begin position="1"/>
        <end position="88"/>
    </location>
</feature>
<evidence type="ECO:0000313" key="6">
    <source>
        <dbReference type="Proteomes" id="UP000638732"/>
    </source>
</evidence>